<evidence type="ECO:0000256" key="2">
    <source>
        <dbReference type="ARBA" id="ARBA00022692"/>
    </source>
</evidence>
<dbReference type="Pfam" id="PF07690">
    <property type="entry name" value="MFS_1"/>
    <property type="match status" value="1"/>
</dbReference>
<keyword evidence="2 6" id="KW-0812">Transmembrane</keyword>
<dbReference type="PROSITE" id="PS50850">
    <property type="entry name" value="MFS"/>
    <property type="match status" value="1"/>
</dbReference>
<evidence type="ECO:0000256" key="4">
    <source>
        <dbReference type="ARBA" id="ARBA00023136"/>
    </source>
</evidence>
<reference evidence="8 9" key="1">
    <citation type="journal article" date="2014" name="Nat. Commun.">
        <title>Multiple recent horizontal transfers of a large genomic region in cheese making fungi.</title>
        <authorList>
            <person name="Cheeseman K."/>
            <person name="Ropars J."/>
            <person name="Renault P."/>
            <person name="Dupont J."/>
            <person name="Gouzy J."/>
            <person name="Branca A."/>
            <person name="Abraham A.L."/>
            <person name="Ceppi M."/>
            <person name="Conseiller E."/>
            <person name="Debuchy R."/>
            <person name="Malagnac F."/>
            <person name="Goarin A."/>
            <person name="Silar P."/>
            <person name="Lacoste S."/>
            <person name="Sallet E."/>
            <person name="Bensimon A."/>
            <person name="Giraud T."/>
            <person name="Brygoo Y."/>
        </authorList>
    </citation>
    <scope>NUCLEOTIDE SEQUENCE [LARGE SCALE GENOMIC DNA]</scope>
    <source>
        <strain evidence="9">FM 013</strain>
    </source>
</reference>
<keyword evidence="9" id="KW-1185">Reference proteome</keyword>
<dbReference type="AlphaFoldDB" id="A0A0G4PX27"/>
<dbReference type="GO" id="GO:0005886">
    <property type="term" value="C:plasma membrane"/>
    <property type="evidence" value="ECO:0007669"/>
    <property type="project" value="TreeGrafter"/>
</dbReference>
<evidence type="ECO:0000259" key="7">
    <source>
        <dbReference type="PROSITE" id="PS50850"/>
    </source>
</evidence>
<sequence length="587" mass="64103">MQSYLQYRRIGQAVSKQLERDLEKSSSLGNLGHSDGYPLAYSPDLLSTEKPARPAAPHTPCDTPCETDSGEQIQPHGLHAVSSVKTRHSARTALGYALGGIHARDRATHEGGDGKVFVVGWDGEHDPMNPYNHSTPSRVITTLMVAAVSFVVTVASSIDSAILSQASEEFGVSEVTESLATGAFLIGFGLGCLIAGPFSETFGRNVVYMGSLAIFMIFIMASGLSPNIGAQIAFRFLAGFFGSTPLTCAGGTVSDLWNPLEKTFGFPLFAISGFGGPVLGPVIGSYIGTGDLPSWRWTEWITLITAGLVLSLIVLFQPETNPLVLLSWKAHHLRQLTDDDRYRAQMEITKSTLWYRLRISLSRPFILTANELIIILMALYLTTIYIVLFTFLTGYTFLFSDVYGTSQGLTNVLFVGMLVGILLAMGLVPLVYSWTKKDMAERHGQIRPECRLWYSMLGGAPAIPIALFWMGWTDYSSISIWSPLIATTLFGYGVICIFLSAYMYIIDSYEIYAASALTSVALIRYLAAGGMTVVGIPFYKNMGTHWTLTILGCISTLLVPIPYLLYKYGPTIRSHSKYAVTPPVALL</sequence>
<feature type="transmembrane region" description="Helical" evidence="6">
    <location>
        <begin position="178"/>
        <end position="199"/>
    </location>
</feature>
<dbReference type="STRING" id="1429867.A0A0G4PX27"/>
<feature type="transmembrane region" description="Helical" evidence="6">
    <location>
        <begin position="232"/>
        <end position="253"/>
    </location>
</feature>
<dbReference type="PANTHER" id="PTHR23502">
    <property type="entry name" value="MAJOR FACILITATOR SUPERFAMILY"/>
    <property type="match status" value="1"/>
</dbReference>
<proteinExistence type="predicted"/>
<evidence type="ECO:0000313" key="9">
    <source>
        <dbReference type="Proteomes" id="UP000053732"/>
    </source>
</evidence>
<dbReference type="Proteomes" id="UP000053732">
    <property type="component" value="Unassembled WGS sequence"/>
</dbReference>
<dbReference type="EMBL" id="HG793194">
    <property type="protein sequence ID" value="CRL30853.1"/>
    <property type="molecule type" value="Genomic_DNA"/>
</dbReference>
<evidence type="ECO:0000256" key="3">
    <source>
        <dbReference type="ARBA" id="ARBA00022989"/>
    </source>
</evidence>
<dbReference type="Gene3D" id="1.20.1250.20">
    <property type="entry name" value="MFS general substrate transporter like domains"/>
    <property type="match status" value="1"/>
</dbReference>
<evidence type="ECO:0000256" key="1">
    <source>
        <dbReference type="ARBA" id="ARBA00004141"/>
    </source>
</evidence>
<dbReference type="PANTHER" id="PTHR23502:SF47">
    <property type="entry name" value="MAJOR FACILITATOR SUPERFAMILY (MFS) PROFILE DOMAIN-CONTAINING PROTEIN-RELATED"/>
    <property type="match status" value="1"/>
</dbReference>
<accession>A0A0G4PX27</accession>
<dbReference type="CDD" id="cd17323">
    <property type="entry name" value="MFS_Tpo1_MDR_like"/>
    <property type="match status" value="1"/>
</dbReference>
<protein>
    <submittedName>
        <fullName evidence="8">Sucrose/H+ symporter, plant</fullName>
    </submittedName>
</protein>
<feature type="transmembrane region" description="Helical" evidence="6">
    <location>
        <begin position="206"/>
        <end position="226"/>
    </location>
</feature>
<feature type="region of interest" description="Disordered" evidence="5">
    <location>
        <begin position="25"/>
        <end position="73"/>
    </location>
</feature>
<dbReference type="InterPro" id="IPR036259">
    <property type="entry name" value="MFS_trans_sf"/>
</dbReference>
<feature type="transmembrane region" description="Helical" evidence="6">
    <location>
        <begin position="484"/>
        <end position="505"/>
    </location>
</feature>
<evidence type="ECO:0000256" key="5">
    <source>
        <dbReference type="SAM" id="MobiDB-lite"/>
    </source>
</evidence>
<evidence type="ECO:0000256" key="6">
    <source>
        <dbReference type="SAM" id="Phobius"/>
    </source>
</evidence>
<evidence type="ECO:0000313" key="8">
    <source>
        <dbReference type="EMBL" id="CRL30853.1"/>
    </source>
</evidence>
<feature type="transmembrane region" description="Helical" evidence="6">
    <location>
        <begin position="545"/>
        <end position="566"/>
    </location>
</feature>
<gene>
    <name evidence="8" type="ORF">PCAMFM013_S061g000027</name>
</gene>
<feature type="transmembrane region" description="Helical" evidence="6">
    <location>
        <begin position="517"/>
        <end position="539"/>
    </location>
</feature>
<feature type="transmembrane region" description="Helical" evidence="6">
    <location>
        <begin position="300"/>
        <end position="316"/>
    </location>
</feature>
<feature type="transmembrane region" description="Helical" evidence="6">
    <location>
        <begin position="365"/>
        <end position="392"/>
    </location>
</feature>
<keyword evidence="3 6" id="KW-1133">Transmembrane helix</keyword>
<dbReference type="InterPro" id="IPR020846">
    <property type="entry name" value="MFS_dom"/>
</dbReference>
<feature type="domain" description="Major facilitator superfamily (MFS) profile" evidence="7">
    <location>
        <begin position="141"/>
        <end position="570"/>
    </location>
</feature>
<comment type="subcellular location">
    <subcellularLocation>
        <location evidence="1">Membrane</location>
        <topology evidence="1">Multi-pass membrane protein</topology>
    </subcellularLocation>
</comment>
<dbReference type="GO" id="GO:0022857">
    <property type="term" value="F:transmembrane transporter activity"/>
    <property type="evidence" value="ECO:0007669"/>
    <property type="project" value="InterPro"/>
</dbReference>
<feature type="transmembrane region" description="Helical" evidence="6">
    <location>
        <begin position="452"/>
        <end position="472"/>
    </location>
</feature>
<feature type="transmembrane region" description="Helical" evidence="6">
    <location>
        <begin position="265"/>
        <end position="288"/>
    </location>
</feature>
<feature type="transmembrane region" description="Helical" evidence="6">
    <location>
        <begin position="139"/>
        <end position="158"/>
    </location>
</feature>
<name>A0A0G4PX27_PENC3</name>
<keyword evidence="4 6" id="KW-0472">Membrane</keyword>
<dbReference type="InterPro" id="IPR011701">
    <property type="entry name" value="MFS"/>
</dbReference>
<dbReference type="SUPFAM" id="SSF103473">
    <property type="entry name" value="MFS general substrate transporter"/>
    <property type="match status" value="1"/>
</dbReference>
<organism evidence="8 9">
    <name type="scientific">Penicillium camemberti (strain FM 013)</name>
    <dbReference type="NCBI Taxonomy" id="1429867"/>
    <lineage>
        <taxon>Eukaryota</taxon>
        <taxon>Fungi</taxon>
        <taxon>Dikarya</taxon>
        <taxon>Ascomycota</taxon>
        <taxon>Pezizomycotina</taxon>
        <taxon>Eurotiomycetes</taxon>
        <taxon>Eurotiomycetidae</taxon>
        <taxon>Eurotiales</taxon>
        <taxon>Aspergillaceae</taxon>
        <taxon>Penicillium</taxon>
    </lineage>
</organism>
<feature type="transmembrane region" description="Helical" evidence="6">
    <location>
        <begin position="412"/>
        <end position="432"/>
    </location>
</feature>